<evidence type="ECO:0000313" key="1">
    <source>
        <dbReference type="EMBL" id="PUZ50508.1"/>
    </source>
</evidence>
<dbReference type="Gramene" id="PUZ50508">
    <property type="protein sequence ID" value="PUZ50508"/>
    <property type="gene ID" value="GQ55_6G063900"/>
</dbReference>
<dbReference type="AlphaFoldDB" id="A0A2T7D4J7"/>
<dbReference type="Proteomes" id="UP000244336">
    <property type="component" value="Chromosome 6"/>
</dbReference>
<evidence type="ECO:0000313" key="2">
    <source>
        <dbReference type="Proteomes" id="UP000244336"/>
    </source>
</evidence>
<proteinExistence type="predicted"/>
<accession>A0A2T7D4J7</accession>
<name>A0A2T7D4J7_9POAL</name>
<organism evidence="1 2">
    <name type="scientific">Panicum hallii var. hallii</name>
    <dbReference type="NCBI Taxonomy" id="1504633"/>
    <lineage>
        <taxon>Eukaryota</taxon>
        <taxon>Viridiplantae</taxon>
        <taxon>Streptophyta</taxon>
        <taxon>Embryophyta</taxon>
        <taxon>Tracheophyta</taxon>
        <taxon>Spermatophyta</taxon>
        <taxon>Magnoliopsida</taxon>
        <taxon>Liliopsida</taxon>
        <taxon>Poales</taxon>
        <taxon>Poaceae</taxon>
        <taxon>PACMAD clade</taxon>
        <taxon>Panicoideae</taxon>
        <taxon>Panicodae</taxon>
        <taxon>Paniceae</taxon>
        <taxon>Panicinae</taxon>
        <taxon>Panicum</taxon>
        <taxon>Panicum sect. Panicum</taxon>
    </lineage>
</organism>
<keyword evidence="2" id="KW-1185">Reference proteome</keyword>
<gene>
    <name evidence="1" type="ORF">GQ55_6G063900</name>
</gene>
<reference evidence="1 2" key="1">
    <citation type="submission" date="2018-04" db="EMBL/GenBank/DDBJ databases">
        <title>WGS assembly of Panicum hallii var. hallii HAL2.</title>
        <authorList>
            <person name="Lovell J."/>
            <person name="Jenkins J."/>
            <person name="Lowry D."/>
            <person name="Mamidi S."/>
            <person name="Sreedasyam A."/>
            <person name="Weng X."/>
            <person name="Barry K."/>
            <person name="Bonette J."/>
            <person name="Campitelli B."/>
            <person name="Daum C."/>
            <person name="Gordon S."/>
            <person name="Gould B."/>
            <person name="Lipzen A."/>
            <person name="MacQueen A."/>
            <person name="Palacio-Mejia J."/>
            <person name="Plott C."/>
            <person name="Shakirov E."/>
            <person name="Shu S."/>
            <person name="Yoshinaga Y."/>
            <person name="Zane M."/>
            <person name="Rokhsar D."/>
            <person name="Grimwood J."/>
            <person name="Schmutz J."/>
            <person name="Juenger T."/>
        </authorList>
    </citation>
    <scope>NUCLEOTIDE SEQUENCE [LARGE SCALE GENOMIC DNA]</scope>
    <source>
        <strain evidence="2">cv. HAL2</strain>
    </source>
</reference>
<protein>
    <submittedName>
        <fullName evidence="1">Uncharacterized protein</fullName>
    </submittedName>
</protein>
<sequence length="67" mass="7909">MIHHSWEHRCWINNQERLVTDAWLSQVRGGSTAQRRARLWFNCFTHHPSAVYANPIFILTSIIPHLS</sequence>
<dbReference type="EMBL" id="CM009754">
    <property type="protein sequence ID" value="PUZ50508.1"/>
    <property type="molecule type" value="Genomic_DNA"/>
</dbReference>